<comment type="caution">
    <text evidence="6">The sequence shown here is derived from an EMBL/GenBank/DDBJ whole genome shotgun (WGS) entry which is preliminary data.</text>
</comment>
<dbReference type="InterPro" id="IPR005828">
    <property type="entry name" value="MFS_sugar_transport-like"/>
</dbReference>
<dbReference type="AlphaFoldDB" id="A0A6A4WYE9"/>
<dbReference type="PANTHER" id="PTHR24064">
    <property type="entry name" value="SOLUTE CARRIER FAMILY 22 MEMBER"/>
    <property type="match status" value="1"/>
</dbReference>
<feature type="transmembrane region" description="Helical" evidence="5">
    <location>
        <begin position="200"/>
        <end position="221"/>
    </location>
</feature>
<keyword evidence="7" id="KW-1185">Reference proteome</keyword>
<feature type="transmembrane region" description="Helical" evidence="5">
    <location>
        <begin position="28"/>
        <end position="48"/>
    </location>
</feature>
<dbReference type="CDD" id="cd17317">
    <property type="entry name" value="MFS_SLC22"/>
    <property type="match status" value="1"/>
</dbReference>
<keyword evidence="4 5" id="KW-0472">Membrane</keyword>
<dbReference type="Proteomes" id="UP000440578">
    <property type="component" value="Unassembled WGS sequence"/>
</dbReference>
<feature type="transmembrane region" description="Helical" evidence="5">
    <location>
        <begin position="325"/>
        <end position="344"/>
    </location>
</feature>
<keyword evidence="3 5" id="KW-1133">Transmembrane helix</keyword>
<accession>A0A6A4WYE9</accession>
<dbReference type="Pfam" id="PF00083">
    <property type="entry name" value="Sugar_tr"/>
    <property type="match status" value="1"/>
</dbReference>
<gene>
    <name evidence="6" type="primary">SLC22A7</name>
    <name evidence="6" type="ORF">FJT64_016696</name>
</gene>
<dbReference type="OrthoDB" id="6343530at2759"/>
<dbReference type="InterPro" id="IPR036259">
    <property type="entry name" value="MFS_trans_sf"/>
</dbReference>
<feature type="transmembrane region" description="Helical" evidence="5">
    <location>
        <begin position="262"/>
        <end position="285"/>
    </location>
</feature>
<feature type="transmembrane region" description="Helical" evidence="5">
    <location>
        <begin position="233"/>
        <end position="256"/>
    </location>
</feature>
<feature type="transmembrane region" description="Helical" evidence="5">
    <location>
        <begin position="356"/>
        <end position="376"/>
    </location>
</feature>
<dbReference type="EMBL" id="VIIS01000161">
    <property type="protein sequence ID" value="KAF0312546.1"/>
    <property type="molecule type" value="Genomic_DNA"/>
</dbReference>
<evidence type="ECO:0000256" key="1">
    <source>
        <dbReference type="ARBA" id="ARBA00004141"/>
    </source>
</evidence>
<reference evidence="6 7" key="1">
    <citation type="submission" date="2019-07" db="EMBL/GenBank/DDBJ databases">
        <title>Draft genome assembly of a fouling barnacle, Amphibalanus amphitrite (Darwin, 1854): The first reference genome for Thecostraca.</title>
        <authorList>
            <person name="Kim W."/>
        </authorList>
    </citation>
    <scope>NUCLEOTIDE SEQUENCE [LARGE SCALE GENOMIC DNA]</scope>
    <source>
        <strain evidence="6">SNU_AA5</strain>
        <tissue evidence="6">Soma without cirri and trophi</tissue>
    </source>
</reference>
<feature type="transmembrane region" description="Helical" evidence="5">
    <location>
        <begin position="297"/>
        <end position="319"/>
    </location>
</feature>
<evidence type="ECO:0000313" key="6">
    <source>
        <dbReference type="EMBL" id="KAF0312546.1"/>
    </source>
</evidence>
<comment type="subcellular location">
    <subcellularLocation>
        <location evidence="1">Membrane</location>
        <topology evidence="1">Multi-pass membrane protein</topology>
    </subcellularLocation>
</comment>
<evidence type="ECO:0000313" key="7">
    <source>
        <dbReference type="Proteomes" id="UP000440578"/>
    </source>
</evidence>
<keyword evidence="2 5" id="KW-0812">Transmembrane</keyword>
<organism evidence="6 7">
    <name type="scientific">Amphibalanus amphitrite</name>
    <name type="common">Striped barnacle</name>
    <name type="synonym">Balanus amphitrite</name>
    <dbReference type="NCBI Taxonomy" id="1232801"/>
    <lineage>
        <taxon>Eukaryota</taxon>
        <taxon>Metazoa</taxon>
        <taxon>Ecdysozoa</taxon>
        <taxon>Arthropoda</taxon>
        <taxon>Crustacea</taxon>
        <taxon>Multicrustacea</taxon>
        <taxon>Cirripedia</taxon>
        <taxon>Thoracica</taxon>
        <taxon>Thoracicalcarea</taxon>
        <taxon>Balanomorpha</taxon>
        <taxon>Balanoidea</taxon>
        <taxon>Balanidae</taxon>
        <taxon>Amphibalaninae</taxon>
        <taxon>Amphibalanus</taxon>
    </lineage>
</organism>
<dbReference type="SUPFAM" id="SSF103473">
    <property type="entry name" value="MFS general substrate transporter"/>
    <property type="match status" value="1"/>
</dbReference>
<dbReference type="GO" id="GO:0016020">
    <property type="term" value="C:membrane"/>
    <property type="evidence" value="ECO:0007669"/>
    <property type="project" value="UniProtKB-SubCell"/>
</dbReference>
<evidence type="ECO:0000256" key="5">
    <source>
        <dbReference type="SAM" id="Phobius"/>
    </source>
</evidence>
<proteinExistence type="predicted"/>
<feature type="transmembrane region" description="Helical" evidence="5">
    <location>
        <begin position="152"/>
        <end position="169"/>
    </location>
</feature>
<name>A0A6A4WYE9_AMPAM</name>
<protein>
    <submittedName>
        <fullName evidence="6">Solute carrier family 22 member 7</fullName>
    </submittedName>
</protein>
<dbReference type="Gene3D" id="1.20.1250.20">
    <property type="entry name" value="MFS general substrate transporter like domains"/>
    <property type="match status" value="2"/>
</dbReference>
<dbReference type="GO" id="GO:0022857">
    <property type="term" value="F:transmembrane transporter activity"/>
    <property type="evidence" value="ECO:0007669"/>
    <property type="project" value="InterPro"/>
</dbReference>
<sequence length="463" mass="50617">MRLIRAMSEDEVVRTLGGIGRWQVRQSVLLSLSGVLCAWQILSVVFLAPATEHWCAPPPGHHCADTSSTSGDTRCTPRQWRALGVPHELRDGERVKSQCLVFSQPIDAIVPDTNTTMSCSTWQYDTTEYTSTLVIEFDLVCDRKWLQMIVKGIYMVGIMFGVMTWGIIADRYGRRPALLLCLALNCLSSLITMASTNVQMFLLLRFLTAFFGIGMYTTGFVMSMELVGEQWRALLGITYCLPVSCGFITMGGMAYLVRDWRLLQLALSLPGLLFVSFYCMVFYGIVLNAGDFGGNMYLNATLGGVVEVPALLSCAYAIYRLGRRAPISINMLGAGVACLLTLACTKGAFPHDWPMVCLAMMGRFCITASFSTIYIYTAELFPTSVRNTCLAACSVGSRVGGILAPLLDLLKEAIHPTVPVVVFGLTAILSGASVLLLPETAGRPLPEVLADVSKGRRRQQTGQ</sequence>
<evidence type="ECO:0000256" key="3">
    <source>
        <dbReference type="ARBA" id="ARBA00022989"/>
    </source>
</evidence>
<evidence type="ECO:0000256" key="2">
    <source>
        <dbReference type="ARBA" id="ARBA00022692"/>
    </source>
</evidence>
<evidence type="ECO:0000256" key="4">
    <source>
        <dbReference type="ARBA" id="ARBA00023136"/>
    </source>
</evidence>